<dbReference type="InterPro" id="IPR001314">
    <property type="entry name" value="Peptidase_S1A"/>
</dbReference>
<comment type="subcellular location">
    <subcellularLocation>
        <location evidence="1">Secreted</location>
    </subcellularLocation>
</comment>
<dbReference type="EnsemblMetazoa" id="AEPI007945-RA">
    <property type="protein sequence ID" value="AEPI007945-PA"/>
    <property type="gene ID" value="AEPI007945"/>
</dbReference>
<evidence type="ECO:0000256" key="3">
    <source>
        <dbReference type="ARBA" id="ARBA00022588"/>
    </source>
</evidence>
<name>A0A182PLX3_9DIPT</name>
<dbReference type="GO" id="GO:0005576">
    <property type="term" value="C:extracellular region"/>
    <property type="evidence" value="ECO:0007669"/>
    <property type="project" value="UniProtKB-SubCell"/>
</dbReference>
<proteinExistence type="inferred from homology"/>
<sequence length="648" mass="71153">MQLLIGAAGACPVGSEQYCCANVDISWSKRTMVKTTEMPQTTQIVDTEHESGNSIIDTDGCLQTHLGLDDESIGRGTLDTSFGVFITYRGRRSRCVGSLITPEYVLTAAHCVKKPQGMVLYINAKHVTWDGASRSLIADVAPSHVREVILHEQYNTTTREHDVALLRLDESVGQDDGISFPRPICIPMGEKHDEVASIGYTLSCFGWGLNAHGTPSDSKQWITLERISLELCQARMDSLRAVLGQRVKVSERNICTITITGHDAFSGYSGGPLMYRKDGTWFLVGLINYGVGTTNSQFPVVSLNRQVNQACILTNGRSGHCTRLGECAEIAEMTSRNVLYPWETQKLRAVLGACESDENSSDPIVRMGDVRTVSYEHFKDVLPARCGEQLLAFNVFTDLSDEDNVHKWAVYLEIQRSKSSDKGRCVGTLIQERHVLTAAHCVHTLTVENIKLYFGEVLISQLAECLADGSCVDRRAAELIPHPAYNSHTRVNDVALIRLSEPVETTADVMPACLPLDYLFEESLATDARVLSVGWGDTPQGTMSDWKRIVQLNVIGQDECGELLRKVSRFNASMAYSVMCTAGVVAGQDVCQGDSGAPLLQLRDRRFYVVGVVGFGPKCGTAVAPGVSTRVSEYKNWILTNLKRIDGA</sequence>
<dbReference type="STRING" id="199890.A0A182PLX3"/>
<dbReference type="CDD" id="cd00190">
    <property type="entry name" value="Tryp_SPc"/>
    <property type="match status" value="2"/>
</dbReference>
<dbReference type="InterPro" id="IPR001254">
    <property type="entry name" value="Trypsin_dom"/>
</dbReference>
<dbReference type="FunFam" id="2.40.10.10:FF:000028">
    <property type="entry name" value="Serine protease easter"/>
    <property type="match status" value="1"/>
</dbReference>
<reference evidence="11" key="1">
    <citation type="submission" date="2013-03" db="EMBL/GenBank/DDBJ databases">
        <title>The Genome Sequence of Anopheles epiroticus epiroticus2.</title>
        <authorList>
            <consortium name="The Broad Institute Genomics Platform"/>
            <person name="Neafsey D.E."/>
            <person name="Howell P."/>
            <person name="Walker B."/>
            <person name="Young S.K."/>
            <person name="Zeng Q."/>
            <person name="Gargeya S."/>
            <person name="Fitzgerald M."/>
            <person name="Haas B."/>
            <person name="Abouelleil A."/>
            <person name="Allen A.W."/>
            <person name="Alvarado L."/>
            <person name="Arachchi H.M."/>
            <person name="Berlin A.M."/>
            <person name="Chapman S.B."/>
            <person name="Gainer-Dewar J."/>
            <person name="Goldberg J."/>
            <person name="Griggs A."/>
            <person name="Gujja S."/>
            <person name="Hansen M."/>
            <person name="Howarth C."/>
            <person name="Imamovic A."/>
            <person name="Ireland A."/>
            <person name="Larimer J."/>
            <person name="McCowan C."/>
            <person name="Murphy C."/>
            <person name="Pearson M."/>
            <person name="Poon T.W."/>
            <person name="Priest M."/>
            <person name="Roberts A."/>
            <person name="Saif S."/>
            <person name="Shea T."/>
            <person name="Sisk P."/>
            <person name="Sykes S."/>
            <person name="Wortman J."/>
            <person name="Nusbaum C."/>
            <person name="Birren B."/>
        </authorList>
    </citation>
    <scope>NUCLEOTIDE SEQUENCE [LARGE SCALE GENOMIC DNA]</scope>
    <source>
        <strain evidence="11">Epiroticus2</strain>
    </source>
</reference>
<dbReference type="InterPro" id="IPR018114">
    <property type="entry name" value="TRYPSIN_HIS"/>
</dbReference>
<dbReference type="AlphaFoldDB" id="A0A182PLX3"/>
<dbReference type="PROSITE" id="PS50240">
    <property type="entry name" value="TRYPSIN_DOM"/>
    <property type="match status" value="2"/>
</dbReference>
<dbReference type="InterPro" id="IPR051333">
    <property type="entry name" value="CLIP_Serine_Protease"/>
</dbReference>
<keyword evidence="2" id="KW-0964">Secreted</keyword>
<dbReference type="Gene3D" id="2.40.10.10">
    <property type="entry name" value="Trypsin-like serine proteases"/>
    <property type="match status" value="2"/>
</dbReference>
<dbReference type="FunFam" id="2.40.10.10:FF:000068">
    <property type="entry name" value="transmembrane protease serine 2"/>
    <property type="match status" value="1"/>
</dbReference>
<evidence type="ECO:0000256" key="6">
    <source>
        <dbReference type="ARBA" id="ARBA00023157"/>
    </source>
</evidence>
<dbReference type="Pfam" id="PF00089">
    <property type="entry name" value="Trypsin"/>
    <property type="match status" value="2"/>
</dbReference>
<evidence type="ECO:0000256" key="8">
    <source>
        <dbReference type="ARBA" id="ARBA00024195"/>
    </source>
</evidence>
<dbReference type="PROSITE" id="PS00134">
    <property type="entry name" value="TRYPSIN_HIS"/>
    <property type="match status" value="2"/>
</dbReference>
<dbReference type="PANTHER" id="PTHR24260">
    <property type="match status" value="1"/>
</dbReference>
<keyword evidence="7" id="KW-0325">Glycoprotein</keyword>
<evidence type="ECO:0000313" key="11">
    <source>
        <dbReference type="Proteomes" id="UP000075885"/>
    </source>
</evidence>
<dbReference type="SUPFAM" id="SSF50494">
    <property type="entry name" value="Trypsin-like serine proteases"/>
    <property type="match status" value="2"/>
</dbReference>
<evidence type="ECO:0000256" key="1">
    <source>
        <dbReference type="ARBA" id="ARBA00004613"/>
    </source>
</evidence>
<evidence type="ECO:0000256" key="5">
    <source>
        <dbReference type="ARBA" id="ARBA00022859"/>
    </source>
</evidence>
<keyword evidence="6" id="KW-1015">Disulfide bond</keyword>
<dbReference type="InterPro" id="IPR043504">
    <property type="entry name" value="Peptidase_S1_PA_chymotrypsin"/>
</dbReference>
<reference evidence="10" key="2">
    <citation type="submission" date="2020-05" db="UniProtKB">
        <authorList>
            <consortium name="EnsemblMetazoa"/>
        </authorList>
    </citation>
    <scope>IDENTIFICATION</scope>
    <source>
        <strain evidence="10">Epiroticus2</strain>
    </source>
</reference>
<organism evidence="10 11">
    <name type="scientific">Anopheles epiroticus</name>
    <dbReference type="NCBI Taxonomy" id="199890"/>
    <lineage>
        <taxon>Eukaryota</taxon>
        <taxon>Metazoa</taxon>
        <taxon>Ecdysozoa</taxon>
        <taxon>Arthropoda</taxon>
        <taxon>Hexapoda</taxon>
        <taxon>Insecta</taxon>
        <taxon>Pterygota</taxon>
        <taxon>Neoptera</taxon>
        <taxon>Endopterygota</taxon>
        <taxon>Diptera</taxon>
        <taxon>Nematocera</taxon>
        <taxon>Culicoidea</taxon>
        <taxon>Culicidae</taxon>
        <taxon>Anophelinae</taxon>
        <taxon>Anopheles</taxon>
    </lineage>
</organism>
<keyword evidence="4" id="KW-0732">Signal</keyword>
<evidence type="ECO:0000256" key="7">
    <source>
        <dbReference type="ARBA" id="ARBA00023180"/>
    </source>
</evidence>
<dbReference type="VEuPathDB" id="VectorBase:AEPI007945"/>
<dbReference type="GO" id="GO:0045087">
    <property type="term" value="P:innate immune response"/>
    <property type="evidence" value="ECO:0007669"/>
    <property type="project" value="UniProtKB-KW"/>
</dbReference>
<dbReference type="GO" id="GO:0006508">
    <property type="term" value="P:proteolysis"/>
    <property type="evidence" value="ECO:0007669"/>
    <property type="project" value="InterPro"/>
</dbReference>
<feature type="domain" description="Peptidase S1" evidence="9">
    <location>
        <begin position="84"/>
        <end position="348"/>
    </location>
</feature>
<keyword evidence="5" id="KW-0391">Immunity</keyword>
<evidence type="ECO:0000256" key="4">
    <source>
        <dbReference type="ARBA" id="ARBA00022729"/>
    </source>
</evidence>
<protein>
    <recommendedName>
        <fullName evidence="9">Peptidase S1 domain-containing protein</fullName>
    </recommendedName>
</protein>
<dbReference type="GO" id="GO:0004252">
    <property type="term" value="F:serine-type endopeptidase activity"/>
    <property type="evidence" value="ECO:0007669"/>
    <property type="project" value="InterPro"/>
</dbReference>
<dbReference type="PANTHER" id="PTHR24260:SF135">
    <property type="entry name" value="CLIP DOMAIN-CONTAINING SERINE PROTEASE-RELATED"/>
    <property type="match status" value="1"/>
</dbReference>
<dbReference type="Proteomes" id="UP000075885">
    <property type="component" value="Unassembled WGS sequence"/>
</dbReference>
<dbReference type="SMART" id="SM00020">
    <property type="entry name" value="Tryp_SPc"/>
    <property type="match status" value="2"/>
</dbReference>
<accession>A0A182PLX3</accession>
<dbReference type="PRINTS" id="PR00722">
    <property type="entry name" value="CHYMOTRYPSIN"/>
</dbReference>
<keyword evidence="3" id="KW-0399">Innate immunity</keyword>
<evidence type="ECO:0000313" key="10">
    <source>
        <dbReference type="EnsemblMetazoa" id="AEPI007945-PA"/>
    </source>
</evidence>
<dbReference type="InterPro" id="IPR009003">
    <property type="entry name" value="Peptidase_S1_PA"/>
</dbReference>
<keyword evidence="11" id="KW-1185">Reference proteome</keyword>
<evidence type="ECO:0000259" key="9">
    <source>
        <dbReference type="PROSITE" id="PS50240"/>
    </source>
</evidence>
<evidence type="ECO:0000256" key="2">
    <source>
        <dbReference type="ARBA" id="ARBA00022525"/>
    </source>
</evidence>
<comment type="similarity">
    <text evidence="8">Belongs to the peptidase S1 family. CLIP subfamily.</text>
</comment>
<feature type="domain" description="Peptidase S1" evidence="9">
    <location>
        <begin position="408"/>
        <end position="643"/>
    </location>
</feature>